<feature type="compositionally biased region" description="Polar residues" evidence="1">
    <location>
        <begin position="1"/>
        <end position="12"/>
    </location>
</feature>
<accession>A0A8S4DS80</accession>
<evidence type="ECO:0000259" key="2">
    <source>
        <dbReference type="PROSITE" id="PS50011"/>
    </source>
</evidence>
<organism evidence="3 4">
    <name type="scientific">Plutella xylostella</name>
    <name type="common">Diamondback moth</name>
    <name type="synonym">Plutella maculipennis</name>
    <dbReference type="NCBI Taxonomy" id="51655"/>
    <lineage>
        <taxon>Eukaryota</taxon>
        <taxon>Metazoa</taxon>
        <taxon>Ecdysozoa</taxon>
        <taxon>Arthropoda</taxon>
        <taxon>Hexapoda</taxon>
        <taxon>Insecta</taxon>
        <taxon>Pterygota</taxon>
        <taxon>Neoptera</taxon>
        <taxon>Endopterygota</taxon>
        <taxon>Lepidoptera</taxon>
        <taxon>Glossata</taxon>
        <taxon>Ditrysia</taxon>
        <taxon>Yponomeutoidea</taxon>
        <taxon>Plutellidae</taxon>
        <taxon>Plutella</taxon>
    </lineage>
</organism>
<dbReference type="InterPro" id="IPR011009">
    <property type="entry name" value="Kinase-like_dom_sf"/>
</dbReference>
<evidence type="ECO:0000256" key="1">
    <source>
        <dbReference type="SAM" id="MobiDB-lite"/>
    </source>
</evidence>
<dbReference type="PROSITE" id="PS50011">
    <property type="entry name" value="PROTEIN_KINASE_DOM"/>
    <property type="match status" value="1"/>
</dbReference>
<sequence length="41" mass="4381">MARTASDVSTGTPEVLSGEPYGHAADWWSLGVLACRMLTNE</sequence>
<dbReference type="GO" id="GO:0004672">
    <property type="term" value="F:protein kinase activity"/>
    <property type="evidence" value="ECO:0007669"/>
    <property type="project" value="InterPro"/>
</dbReference>
<dbReference type="GO" id="GO:0005524">
    <property type="term" value="F:ATP binding"/>
    <property type="evidence" value="ECO:0007669"/>
    <property type="project" value="InterPro"/>
</dbReference>
<dbReference type="AlphaFoldDB" id="A0A8S4DS80"/>
<evidence type="ECO:0000313" key="3">
    <source>
        <dbReference type="EMBL" id="CAG9102798.1"/>
    </source>
</evidence>
<dbReference type="Gene3D" id="1.10.510.10">
    <property type="entry name" value="Transferase(Phosphotransferase) domain 1"/>
    <property type="match status" value="1"/>
</dbReference>
<reference evidence="3" key="1">
    <citation type="submission" date="2020-11" db="EMBL/GenBank/DDBJ databases">
        <authorList>
            <person name="Whiteford S."/>
        </authorList>
    </citation>
    <scope>NUCLEOTIDE SEQUENCE</scope>
</reference>
<feature type="region of interest" description="Disordered" evidence="1">
    <location>
        <begin position="1"/>
        <end position="21"/>
    </location>
</feature>
<gene>
    <name evidence="3" type="ORF">PLXY2_LOCUS2816</name>
</gene>
<comment type="caution">
    <text evidence="3">The sequence shown here is derived from an EMBL/GenBank/DDBJ whole genome shotgun (WGS) entry which is preliminary data.</text>
</comment>
<dbReference type="InterPro" id="IPR000719">
    <property type="entry name" value="Prot_kinase_dom"/>
</dbReference>
<evidence type="ECO:0000313" key="4">
    <source>
        <dbReference type="Proteomes" id="UP000653454"/>
    </source>
</evidence>
<protein>
    <submittedName>
        <fullName evidence="3">(diamondback moth) hypothetical protein</fullName>
    </submittedName>
</protein>
<proteinExistence type="predicted"/>
<keyword evidence="4" id="KW-1185">Reference proteome</keyword>
<dbReference type="Proteomes" id="UP000653454">
    <property type="component" value="Unassembled WGS sequence"/>
</dbReference>
<dbReference type="EMBL" id="CAJHNJ030000007">
    <property type="protein sequence ID" value="CAG9102798.1"/>
    <property type="molecule type" value="Genomic_DNA"/>
</dbReference>
<feature type="domain" description="Protein kinase" evidence="2">
    <location>
        <begin position="1"/>
        <end position="41"/>
    </location>
</feature>
<name>A0A8S4DS80_PLUXY</name>
<dbReference type="SUPFAM" id="SSF56112">
    <property type="entry name" value="Protein kinase-like (PK-like)"/>
    <property type="match status" value="1"/>
</dbReference>